<protein>
    <recommendedName>
        <fullName evidence="3">PIN domain-containing protein</fullName>
    </recommendedName>
</protein>
<dbReference type="Proteomes" id="UP000034539">
    <property type="component" value="Unassembled WGS sequence"/>
</dbReference>
<comment type="caution">
    <text evidence="1">The sequence shown here is derived from an EMBL/GenBank/DDBJ whole genome shotgun (WGS) entry which is preliminary data.</text>
</comment>
<gene>
    <name evidence="1" type="ORF">UT63_C0016G0019</name>
</gene>
<proteinExistence type="predicted"/>
<dbReference type="AlphaFoldDB" id="A0A0G0SFJ3"/>
<accession>A0A0G0SFJ3</accession>
<evidence type="ECO:0000313" key="1">
    <source>
        <dbReference type="EMBL" id="KKR33480.1"/>
    </source>
</evidence>
<dbReference type="InterPro" id="IPR029060">
    <property type="entry name" value="PIN-like_dom_sf"/>
</dbReference>
<name>A0A0G0SFJ3_9BACT</name>
<dbReference type="EMBL" id="LBXN01000016">
    <property type="protein sequence ID" value="KKR33480.1"/>
    <property type="molecule type" value="Genomic_DNA"/>
</dbReference>
<dbReference type="SUPFAM" id="SSF88723">
    <property type="entry name" value="PIN domain-like"/>
    <property type="match status" value="1"/>
</dbReference>
<reference evidence="1 2" key="1">
    <citation type="journal article" date="2015" name="Nature">
        <title>rRNA introns, odd ribosomes, and small enigmatic genomes across a large radiation of phyla.</title>
        <authorList>
            <person name="Brown C.T."/>
            <person name="Hug L.A."/>
            <person name="Thomas B.C."/>
            <person name="Sharon I."/>
            <person name="Castelle C.J."/>
            <person name="Singh A."/>
            <person name="Wilkins M.J."/>
            <person name="Williams K.H."/>
            <person name="Banfield J.F."/>
        </authorList>
    </citation>
    <scope>NUCLEOTIDE SEQUENCE [LARGE SCALE GENOMIC DNA]</scope>
</reference>
<dbReference type="Gene3D" id="3.40.50.1010">
    <property type="entry name" value="5'-nuclease"/>
    <property type="match status" value="1"/>
</dbReference>
<evidence type="ECO:0008006" key="3">
    <source>
        <dbReference type="Google" id="ProtNLM"/>
    </source>
</evidence>
<evidence type="ECO:0000313" key="2">
    <source>
        <dbReference type="Proteomes" id="UP000034539"/>
    </source>
</evidence>
<organism evidence="1 2">
    <name type="scientific">Candidatus Gottesmanbacteria bacterium GW2011_GWC2_39_8</name>
    <dbReference type="NCBI Taxonomy" id="1618450"/>
    <lineage>
        <taxon>Bacteria</taxon>
        <taxon>Candidatus Gottesmaniibacteriota</taxon>
    </lineage>
</organism>
<sequence length="120" mass="13785">MEQDPEKEKKVIQLLDSLYSFQLVNRIVKGAGILGSLYKEESQDLRNISLADKLIAMTSAVNNTPIVTANMRDYPSPFFHCITHHNLIYQKNNTDKMIDIGVIKANYPYITHKFNNRKSL</sequence>